<dbReference type="GO" id="GO:0016874">
    <property type="term" value="F:ligase activity"/>
    <property type="evidence" value="ECO:0007669"/>
    <property type="project" value="UniProtKB-KW"/>
</dbReference>
<dbReference type="InterPro" id="IPR009097">
    <property type="entry name" value="Cyclic_Pdiesterase"/>
</dbReference>
<keyword evidence="2" id="KW-1185">Reference proteome</keyword>
<dbReference type="AlphaFoldDB" id="A0A6L9MMW8"/>
<accession>A0A6L9MMW8</accession>
<gene>
    <name evidence="1" type="ORF">GTW51_21065</name>
</gene>
<proteinExistence type="predicted"/>
<dbReference type="Gene3D" id="3.90.1140.10">
    <property type="entry name" value="Cyclic phosphodiesterase"/>
    <property type="match status" value="1"/>
</dbReference>
<evidence type="ECO:0000313" key="1">
    <source>
        <dbReference type="EMBL" id="NDV89163.1"/>
    </source>
</evidence>
<dbReference type="SUPFAM" id="SSF55144">
    <property type="entry name" value="LigT-like"/>
    <property type="match status" value="1"/>
</dbReference>
<dbReference type="Proteomes" id="UP000476332">
    <property type="component" value="Unassembled WGS sequence"/>
</dbReference>
<keyword evidence="1" id="KW-0436">Ligase</keyword>
<comment type="caution">
    <text evidence="1">The sequence shown here is derived from an EMBL/GenBank/DDBJ whole genome shotgun (WGS) entry which is preliminary data.</text>
</comment>
<dbReference type="EMBL" id="JAAAMJ010000029">
    <property type="protein sequence ID" value="NDV89163.1"/>
    <property type="molecule type" value="Genomic_DNA"/>
</dbReference>
<dbReference type="Pfam" id="PF13563">
    <property type="entry name" value="2_5_RNA_ligase2"/>
    <property type="match status" value="1"/>
</dbReference>
<organism evidence="1 2">
    <name type="scientific">Aurantimonas aggregata</name>
    <dbReference type="NCBI Taxonomy" id="2047720"/>
    <lineage>
        <taxon>Bacteria</taxon>
        <taxon>Pseudomonadati</taxon>
        <taxon>Pseudomonadota</taxon>
        <taxon>Alphaproteobacteria</taxon>
        <taxon>Hyphomicrobiales</taxon>
        <taxon>Aurantimonadaceae</taxon>
        <taxon>Aurantimonas</taxon>
    </lineage>
</organism>
<sequence>MEREAGDAAPLILTLRFDPESFARFDGERRRDFPPERNLIPAHLTLFHHLPGDRYADVAAAVATRASRHAPFPLAITGLRFLGQGTAYRVESPPLVALRAELAAIWAADLTRQDAQDFRPHVTFQNKAHSRAAKGLFEALSETIEPFEATATGLLLWHYRGGPWEAAGQFDFGAARGPIPDSDGFREPPR</sequence>
<evidence type="ECO:0000313" key="2">
    <source>
        <dbReference type="Proteomes" id="UP000476332"/>
    </source>
</evidence>
<protein>
    <submittedName>
        <fullName evidence="1">2'-5' RNA ligase family protein</fullName>
    </submittedName>
</protein>
<reference evidence="1 2" key="1">
    <citation type="submission" date="2020-01" db="EMBL/GenBank/DDBJ databases">
        <title>Genomes of bacteria type strains.</title>
        <authorList>
            <person name="Chen J."/>
            <person name="Zhu S."/>
            <person name="Chen J."/>
        </authorList>
    </citation>
    <scope>NUCLEOTIDE SEQUENCE [LARGE SCALE GENOMIC DNA]</scope>
    <source>
        <strain evidence="1 2">KCTC 52919</strain>
    </source>
</reference>
<name>A0A6L9MMW8_9HYPH</name>